<gene>
    <name evidence="9" type="primary">dpo1</name>
    <name evidence="9" type="ORF">AMQ22_01775</name>
</gene>
<dbReference type="Proteomes" id="UP000075398">
    <property type="component" value="Unassembled WGS sequence"/>
</dbReference>
<comment type="similarity">
    <text evidence="1">Belongs to the DNA polymerase type-B family.</text>
</comment>
<dbReference type="CDD" id="cd00145">
    <property type="entry name" value="POLBc"/>
    <property type="match status" value="1"/>
</dbReference>
<dbReference type="PANTHER" id="PTHR10322">
    <property type="entry name" value="DNA POLYMERASE CATALYTIC SUBUNIT"/>
    <property type="match status" value="1"/>
</dbReference>
<keyword evidence="6" id="KW-0238">DNA-binding</keyword>
<dbReference type="InterPro" id="IPR023211">
    <property type="entry name" value="DNA_pol_palm_dom_sf"/>
</dbReference>
<evidence type="ECO:0000256" key="1">
    <source>
        <dbReference type="ARBA" id="ARBA00005755"/>
    </source>
</evidence>
<dbReference type="EC" id="2.7.7.7" evidence="2"/>
<proteinExistence type="inferred from homology"/>
<keyword evidence="5" id="KW-0239">DNA-directed DNA polymerase</keyword>
<dbReference type="AlphaFoldDB" id="A0A150IVK5"/>
<dbReference type="Gene3D" id="3.90.1600.10">
    <property type="entry name" value="Palm domain of DNA polymerase"/>
    <property type="match status" value="1"/>
</dbReference>
<dbReference type="InterPro" id="IPR012337">
    <property type="entry name" value="RNaseH-like_sf"/>
</dbReference>
<keyword evidence="4 9" id="KW-0548">Nucleotidyltransferase</keyword>
<dbReference type="GO" id="GO:0003887">
    <property type="term" value="F:DNA-directed DNA polymerase activity"/>
    <property type="evidence" value="ECO:0007669"/>
    <property type="project" value="UniProtKB-KW"/>
</dbReference>
<comment type="caution">
    <text evidence="9">The sequence shown here is derived from an EMBL/GenBank/DDBJ whole genome shotgun (WGS) entry which is preliminary data.</text>
</comment>
<evidence type="ECO:0000313" key="10">
    <source>
        <dbReference type="Proteomes" id="UP000075398"/>
    </source>
</evidence>
<comment type="catalytic activity">
    <reaction evidence="7">
        <text>DNA(n) + a 2'-deoxyribonucleoside 5'-triphosphate = DNA(n+1) + diphosphate</text>
        <dbReference type="Rhea" id="RHEA:22508"/>
        <dbReference type="Rhea" id="RHEA-COMP:17339"/>
        <dbReference type="Rhea" id="RHEA-COMP:17340"/>
        <dbReference type="ChEBI" id="CHEBI:33019"/>
        <dbReference type="ChEBI" id="CHEBI:61560"/>
        <dbReference type="ChEBI" id="CHEBI:173112"/>
        <dbReference type="EC" id="2.7.7.7"/>
    </reaction>
</comment>
<evidence type="ECO:0000256" key="2">
    <source>
        <dbReference type="ARBA" id="ARBA00012417"/>
    </source>
</evidence>
<accession>A0A150IVK5</accession>
<dbReference type="Gene3D" id="1.10.132.60">
    <property type="entry name" value="DNA polymerase family B, C-terminal domain"/>
    <property type="match status" value="1"/>
</dbReference>
<sequence>MQAKQLESYRLDAVAFEELGERKIHVPSGVAPLWRNEPDKLVEYNVKDVELCIGIDKKNNIIEFYREIAKYVGCHMERTLASSLVVDTYVLRKAHGKYVLPSKNYAAEGEEFKGATVFEPSSGVFENVVVFDLKSLYPMSMMTLNASMETKDPNGENISPNGVRFKKEPDGITRELISDLLKQRDEKKRLRNTFPHGSRDYEVLDMQQNVIKVIMNTYYGVSGFPKFRLYDRDIGSAVTATGRAIIEFTKNVVEEMGYSILYGDTDSVLISFGKKFKSNEEIIQTSKTIESVLNKKYDTFAKDVLKVDKHYFSTKFEKLYDRFFQAGKKKRYAGHLVWKEGVDADKIDIVGFETRRSDTPPVVKEILTTVINMIVKGEPESNVQMYVKEVVRKYRRGEYPLEQIGIPSGISKKFEEYKNHDIRVRASEYSNVNFGTNFTAGSKPKRVYIRSISDRKYPKTDVVAFEFSEQIPKEFIIDYETMLNKTLRDPIMRIIEPLGWTWTDMDPTRTSLAQFGIDI</sequence>
<evidence type="ECO:0000256" key="6">
    <source>
        <dbReference type="ARBA" id="ARBA00023125"/>
    </source>
</evidence>
<evidence type="ECO:0000256" key="4">
    <source>
        <dbReference type="ARBA" id="ARBA00022695"/>
    </source>
</evidence>
<reference evidence="9 10" key="1">
    <citation type="journal article" date="2016" name="ISME J.">
        <title>Chasing the elusive Euryarchaeota class WSA2: genomes reveal a uniquely fastidious methyl-reducing methanogen.</title>
        <authorList>
            <person name="Nobu M.K."/>
            <person name="Narihiro T."/>
            <person name="Kuroda K."/>
            <person name="Mei R."/>
            <person name="Liu W.T."/>
        </authorList>
    </citation>
    <scope>NUCLEOTIDE SEQUENCE [LARGE SCALE GENOMIC DNA]</scope>
    <source>
        <strain evidence="9">U1lsi0528_Bin055</strain>
    </source>
</reference>
<dbReference type="InterPro" id="IPR006134">
    <property type="entry name" value="DNA-dir_DNA_pol_B_multi_dom"/>
</dbReference>
<dbReference type="GO" id="GO:0000166">
    <property type="term" value="F:nucleotide binding"/>
    <property type="evidence" value="ECO:0007669"/>
    <property type="project" value="InterPro"/>
</dbReference>
<dbReference type="SUPFAM" id="SSF56672">
    <property type="entry name" value="DNA/RNA polymerases"/>
    <property type="match status" value="1"/>
</dbReference>
<organism evidence="9 10">
    <name type="scientific">Candidatus Methanofastidiosum methylothiophilum</name>
    <dbReference type="NCBI Taxonomy" id="1705564"/>
    <lineage>
        <taxon>Archaea</taxon>
        <taxon>Methanobacteriati</taxon>
        <taxon>Methanobacteriota</taxon>
        <taxon>Stenosarchaea group</taxon>
        <taxon>Candidatus Methanofastidiosia</taxon>
        <taxon>Candidatus Methanofastidiosales</taxon>
        <taxon>Candidatus Methanofastidiosaceae</taxon>
        <taxon>Candidatus Methanofastidiosum</taxon>
    </lineage>
</organism>
<dbReference type="Gene3D" id="3.30.420.10">
    <property type="entry name" value="Ribonuclease H-like superfamily/Ribonuclease H"/>
    <property type="match status" value="1"/>
</dbReference>
<evidence type="ECO:0000313" key="9">
    <source>
        <dbReference type="EMBL" id="KYC48982.1"/>
    </source>
</evidence>
<dbReference type="GO" id="GO:0006261">
    <property type="term" value="P:DNA-templated DNA replication"/>
    <property type="evidence" value="ECO:0007669"/>
    <property type="project" value="TreeGrafter"/>
</dbReference>
<dbReference type="PRINTS" id="PR00106">
    <property type="entry name" value="DNAPOLB"/>
</dbReference>
<dbReference type="SMART" id="SM00486">
    <property type="entry name" value="POLBc"/>
    <property type="match status" value="1"/>
</dbReference>
<dbReference type="InterPro" id="IPR006172">
    <property type="entry name" value="DNA-dir_DNA_pol_B"/>
</dbReference>
<dbReference type="GO" id="GO:0003677">
    <property type="term" value="F:DNA binding"/>
    <property type="evidence" value="ECO:0007669"/>
    <property type="project" value="UniProtKB-KW"/>
</dbReference>
<evidence type="ECO:0000256" key="3">
    <source>
        <dbReference type="ARBA" id="ARBA00022679"/>
    </source>
</evidence>
<dbReference type="EMBL" id="LNGC01000114">
    <property type="protein sequence ID" value="KYC48982.1"/>
    <property type="molecule type" value="Genomic_DNA"/>
</dbReference>
<feature type="domain" description="DNA-directed DNA polymerase family B multifunctional" evidence="8">
    <location>
        <begin position="83"/>
        <end position="497"/>
    </location>
</feature>
<protein>
    <recommendedName>
        <fullName evidence="2">DNA-directed DNA polymerase</fullName>
        <ecNumber evidence="2">2.7.7.7</ecNumber>
    </recommendedName>
</protein>
<evidence type="ECO:0000259" key="8">
    <source>
        <dbReference type="Pfam" id="PF00136"/>
    </source>
</evidence>
<dbReference type="InterPro" id="IPR042087">
    <property type="entry name" value="DNA_pol_B_thumb"/>
</dbReference>
<name>A0A150IVK5_9EURY</name>
<dbReference type="InterPro" id="IPR050240">
    <property type="entry name" value="DNA_pol_type-B"/>
</dbReference>
<dbReference type="SUPFAM" id="SSF53098">
    <property type="entry name" value="Ribonuclease H-like"/>
    <property type="match status" value="1"/>
</dbReference>
<keyword evidence="3 9" id="KW-0808">Transferase</keyword>
<dbReference type="InterPro" id="IPR036397">
    <property type="entry name" value="RNaseH_sf"/>
</dbReference>
<evidence type="ECO:0000256" key="7">
    <source>
        <dbReference type="ARBA" id="ARBA00049244"/>
    </source>
</evidence>
<dbReference type="PANTHER" id="PTHR10322:SF23">
    <property type="entry name" value="DNA POLYMERASE DELTA CATALYTIC SUBUNIT"/>
    <property type="match status" value="1"/>
</dbReference>
<dbReference type="Pfam" id="PF00136">
    <property type="entry name" value="DNA_pol_B"/>
    <property type="match status" value="1"/>
</dbReference>
<evidence type="ECO:0000256" key="5">
    <source>
        <dbReference type="ARBA" id="ARBA00022932"/>
    </source>
</evidence>
<dbReference type="InterPro" id="IPR043502">
    <property type="entry name" value="DNA/RNA_pol_sf"/>
</dbReference>